<gene>
    <name evidence="1" type="ORF">AAF712_009257</name>
</gene>
<dbReference type="PANTHER" id="PTHR43431:SF7">
    <property type="entry name" value="OXIDOREDUCTASE, SHORT CHAIN DEHYDROGENASE_REDUCTASE FAMILY (AFU_ORTHOLOGUE AFUA_5G14000)"/>
    <property type="match status" value="1"/>
</dbReference>
<dbReference type="InterPro" id="IPR002347">
    <property type="entry name" value="SDR_fam"/>
</dbReference>
<accession>A0ABR2ZQ63</accession>
<dbReference type="InterPro" id="IPR036291">
    <property type="entry name" value="NAD(P)-bd_dom_sf"/>
</dbReference>
<dbReference type="Pfam" id="PF00106">
    <property type="entry name" value="adh_short"/>
    <property type="match status" value="1"/>
</dbReference>
<name>A0ABR2ZQ63_9AGAR</name>
<dbReference type="EMBL" id="JBBXMP010000073">
    <property type="protein sequence ID" value="KAL0063812.1"/>
    <property type="molecule type" value="Genomic_DNA"/>
</dbReference>
<comment type="caution">
    <text evidence="1">The sequence shown here is derived from an EMBL/GenBank/DDBJ whole genome shotgun (WGS) entry which is preliminary data.</text>
</comment>
<proteinExistence type="predicted"/>
<evidence type="ECO:0008006" key="3">
    <source>
        <dbReference type="Google" id="ProtNLM"/>
    </source>
</evidence>
<dbReference type="Gene3D" id="3.40.50.720">
    <property type="entry name" value="NAD(P)-binding Rossmann-like Domain"/>
    <property type="match status" value="1"/>
</dbReference>
<sequence>MSNAKPVVIIAGIGAGGGTGGASARAFAKEGYSVALVARNVDSLRAFESDLKGSGVDAAAFPISSYSTADVSGAFQKIRTHFAKPSYEIRAAVWNAVSHAVRKSFLDVTPEDVKGTSEGIEGTFAFAREIILEFKENSVDPSTGARGVLIFTGATASIRGNVTTSAFSAGKHAERALSQSLAKEFGKQNIHVAHAVIDGGIITPRTKERRNDPEWEQNEAVRLNPESIAAGYVYLAKQDQSSWTWELDLRPAHEKW</sequence>
<evidence type="ECO:0000313" key="1">
    <source>
        <dbReference type="EMBL" id="KAL0063812.1"/>
    </source>
</evidence>
<evidence type="ECO:0000313" key="2">
    <source>
        <dbReference type="Proteomes" id="UP001437256"/>
    </source>
</evidence>
<keyword evidence="2" id="KW-1185">Reference proteome</keyword>
<dbReference type="PANTHER" id="PTHR43431">
    <property type="entry name" value="OXIDOREDUCTASE, SHORT CHAIN DEHYDROGENASE/REDUCTASE FAMILY (AFU_ORTHOLOGUE AFUA_5G14000)"/>
    <property type="match status" value="1"/>
</dbReference>
<protein>
    <recommendedName>
        <fullName evidence="3">NAD(P)-binding protein</fullName>
    </recommendedName>
</protein>
<reference evidence="1 2" key="1">
    <citation type="submission" date="2024-05" db="EMBL/GenBank/DDBJ databases">
        <title>A draft genome resource for the thread blight pathogen Marasmius tenuissimus strain MS-2.</title>
        <authorList>
            <person name="Yulfo-Soto G.E."/>
            <person name="Baruah I.K."/>
            <person name="Amoako-Attah I."/>
            <person name="Bukari Y."/>
            <person name="Meinhardt L.W."/>
            <person name="Bailey B.A."/>
            <person name="Cohen S.P."/>
        </authorList>
    </citation>
    <scope>NUCLEOTIDE SEQUENCE [LARGE SCALE GENOMIC DNA]</scope>
    <source>
        <strain evidence="1 2">MS-2</strain>
    </source>
</reference>
<organism evidence="1 2">
    <name type="scientific">Marasmius tenuissimus</name>
    <dbReference type="NCBI Taxonomy" id="585030"/>
    <lineage>
        <taxon>Eukaryota</taxon>
        <taxon>Fungi</taxon>
        <taxon>Dikarya</taxon>
        <taxon>Basidiomycota</taxon>
        <taxon>Agaricomycotina</taxon>
        <taxon>Agaricomycetes</taxon>
        <taxon>Agaricomycetidae</taxon>
        <taxon>Agaricales</taxon>
        <taxon>Marasmiineae</taxon>
        <taxon>Marasmiaceae</taxon>
        <taxon>Marasmius</taxon>
    </lineage>
</organism>
<dbReference type="Proteomes" id="UP001437256">
    <property type="component" value="Unassembled WGS sequence"/>
</dbReference>
<dbReference type="SUPFAM" id="SSF51735">
    <property type="entry name" value="NAD(P)-binding Rossmann-fold domains"/>
    <property type="match status" value="1"/>
</dbReference>